<feature type="repeat" description="Solcar" evidence="8">
    <location>
        <begin position="2"/>
        <end position="109"/>
    </location>
</feature>
<proteinExistence type="inferred from homology"/>
<dbReference type="InterPro" id="IPR023395">
    <property type="entry name" value="MCP_dom_sf"/>
</dbReference>
<feature type="transmembrane region" description="Helical" evidence="10">
    <location>
        <begin position="222"/>
        <end position="243"/>
    </location>
</feature>
<name>A0A2K1K1K7_PHYPA</name>
<evidence type="ECO:0000313" key="12">
    <source>
        <dbReference type="EnsemblPlants" id="Pp3c9_1650V3.1"/>
    </source>
</evidence>
<dbReference type="GeneID" id="112286508"/>
<evidence type="ECO:0000256" key="1">
    <source>
        <dbReference type="ARBA" id="ARBA00004141"/>
    </source>
</evidence>
<feature type="transmembrane region" description="Helical" evidence="10">
    <location>
        <begin position="125"/>
        <end position="146"/>
    </location>
</feature>
<evidence type="ECO:0000256" key="5">
    <source>
        <dbReference type="ARBA" id="ARBA00022737"/>
    </source>
</evidence>
<dbReference type="Gramene" id="Pp3c9_1650V3.2">
    <property type="protein sequence ID" value="Pp3c9_1650V3.2"/>
    <property type="gene ID" value="Pp3c9_1650"/>
</dbReference>
<keyword evidence="6 10" id="KW-1133">Transmembrane helix</keyword>
<dbReference type="SUPFAM" id="SSF103506">
    <property type="entry name" value="Mitochondrial carrier"/>
    <property type="match status" value="1"/>
</dbReference>
<reference evidence="12" key="3">
    <citation type="submission" date="2020-12" db="UniProtKB">
        <authorList>
            <consortium name="EnsemblPlants"/>
        </authorList>
    </citation>
    <scope>IDENTIFICATION</scope>
</reference>
<dbReference type="InterPro" id="IPR044712">
    <property type="entry name" value="SLC25A32-like"/>
</dbReference>
<feature type="transmembrane region" description="Helical" evidence="10">
    <location>
        <begin position="264"/>
        <end position="288"/>
    </location>
</feature>
<evidence type="ECO:0000256" key="9">
    <source>
        <dbReference type="RuleBase" id="RU000488"/>
    </source>
</evidence>
<keyword evidence="13" id="KW-1185">Reference proteome</keyword>
<evidence type="ECO:0008006" key="14">
    <source>
        <dbReference type="Google" id="ProtNLM"/>
    </source>
</evidence>
<dbReference type="Gene3D" id="1.50.40.10">
    <property type="entry name" value="Mitochondrial carrier domain"/>
    <property type="match status" value="1"/>
</dbReference>
<dbReference type="GO" id="GO:0006862">
    <property type="term" value="P:nucleotide transport"/>
    <property type="evidence" value="ECO:0007669"/>
    <property type="project" value="InterPro"/>
</dbReference>
<dbReference type="KEGG" id="ppp:112286508"/>
<evidence type="ECO:0000313" key="13">
    <source>
        <dbReference type="Proteomes" id="UP000006727"/>
    </source>
</evidence>
<dbReference type="STRING" id="3218.A0A2K1K1K7"/>
<keyword evidence="7 8" id="KW-0472">Membrane</keyword>
<dbReference type="PROSITE" id="PS50920">
    <property type="entry name" value="SOLCAR"/>
    <property type="match status" value="3"/>
</dbReference>
<dbReference type="GO" id="GO:0016020">
    <property type="term" value="C:membrane"/>
    <property type="evidence" value="ECO:0007669"/>
    <property type="project" value="UniProtKB-SubCell"/>
</dbReference>
<dbReference type="GO" id="GO:0055085">
    <property type="term" value="P:transmembrane transport"/>
    <property type="evidence" value="ECO:0000318"/>
    <property type="project" value="GO_Central"/>
</dbReference>
<dbReference type="FunCoup" id="A0A2K1K1K7">
    <property type="interactions" value="3356"/>
</dbReference>
<comment type="subcellular location">
    <subcellularLocation>
        <location evidence="1">Membrane</location>
        <topology evidence="1">Multi-pass membrane protein</topology>
    </subcellularLocation>
</comment>
<dbReference type="Pfam" id="PF00153">
    <property type="entry name" value="Mito_carr"/>
    <property type="match status" value="4"/>
</dbReference>
<feature type="repeat" description="Solcar" evidence="8">
    <location>
        <begin position="264"/>
        <end position="355"/>
    </location>
</feature>
<dbReference type="Gramene" id="Pp3c9_1650V3.1">
    <property type="protein sequence ID" value="Pp3c9_1650V3.1"/>
    <property type="gene ID" value="Pp3c9_1650"/>
</dbReference>
<accession>A0A2K1K1K7</accession>
<keyword evidence="5" id="KW-0677">Repeat</keyword>
<dbReference type="GO" id="GO:0022857">
    <property type="term" value="F:transmembrane transporter activity"/>
    <property type="evidence" value="ECO:0000318"/>
    <property type="project" value="GO_Central"/>
</dbReference>
<protein>
    <recommendedName>
        <fullName evidence="14">Peroxisomal nicotinamide adenine dinucleotide carrier</fullName>
    </recommendedName>
</protein>
<organism evidence="11">
    <name type="scientific">Physcomitrium patens</name>
    <name type="common">Spreading-leaved earth moss</name>
    <name type="synonym">Physcomitrella patens</name>
    <dbReference type="NCBI Taxonomy" id="3218"/>
    <lineage>
        <taxon>Eukaryota</taxon>
        <taxon>Viridiplantae</taxon>
        <taxon>Streptophyta</taxon>
        <taxon>Embryophyta</taxon>
        <taxon>Bryophyta</taxon>
        <taxon>Bryophytina</taxon>
        <taxon>Bryopsida</taxon>
        <taxon>Funariidae</taxon>
        <taxon>Funariales</taxon>
        <taxon>Funariaceae</taxon>
        <taxon>Physcomitrium</taxon>
    </lineage>
</organism>
<evidence type="ECO:0000256" key="3">
    <source>
        <dbReference type="ARBA" id="ARBA00022448"/>
    </source>
</evidence>
<dbReference type="InterPro" id="IPR018108">
    <property type="entry name" value="MCP_transmembrane"/>
</dbReference>
<evidence type="ECO:0000256" key="10">
    <source>
        <dbReference type="SAM" id="Phobius"/>
    </source>
</evidence>
<evidence type="ECO:0000256" key="2">
    <source>
        <dbReference type="ARBA" id="ARBA00006375"/>
    </source>
</evidence>
<reference evidence="11 13" key="1">
    <citation type="journal article" date="2008" name="Science">
        <title>The Physcomitrella genome reveals evolutionary insights into the conquest of land by plants.</title>
        <authorList>
            <person name="Rensing S."/>
            <person name="Lang D."/>
            <person name="Zimmer A."/>
            <person name="Terry A."/>
            <person name="Salamov A."/>
            <person name="Shapiro H."/>
            <person name="Nishiyama T."/>
            <person name="Perroud P.-F."/>
            <person name="Lindquist E."/>
            <person name="Kamisugi Y."/>
            <person name="Tanahashi T."/>
            <person name="Sakakibara K."/>
            <person name="Fujita T."/>
            <person name="Oishi K."/>
            <person name="Shin-I T."/>
            <person name="Kuroki Y."/>
            <person name="Toyoda A."/>
            <person name="Suzuki Y."/>
            <person name="Hashimoto A."/>
            <person name="Yamaguchi K."/>
            <person name="Sugano A."/>
            <person name="Kohara Y."/>
            <person name="Fujiyama A."/>
            <person name="Anterola A."/>
            <person name="Aoki S."/>
            <person name="Ashton N."/>
            <person name="Barbazuk W.B."/>
            <person name="Barker E."/>
            <person name="Bennetzen J."/>
            <person name="Bezanilla M."/>
            <person name="Blankenship R."/>
            <person name="Cho S.H."/>
            <person name="Dutcher S."/>
            <person name="Estelle M."/>
            <person name="Fawcett J.A."/>
            <person name="Gundlach H."/>
            <person name="Hanada K."/>
            <person name="Heyl A."/>
            <person name="Hicks K.A."/>
            <person name="Hugh J."/>
            <person name="Lohr M."/>
            <person name="Mayer K."/>
            <person name="Melkozernov A."/>
            <person name="Murata T."/>
            <person name="Nelson D."/>
            <person name="Pils B."/>
            <person name="Prigge M."/>
            <person name="Reiss B."/>
            <person name="Renner T."/>
            <person name="Rombauts S."/>
            <person name="Rushton P."/>
            <person name="Sanderfoot A."/>
            <person name="Schween G."/>
            <person name="Shiu S.-H."/>
            <person name="Stueber K."/>
            <person name="Theodoulou F.L."/>
            <person name="Tu H."/>
            <person name="Van de Peer Y."/>
            <person name="Verrier P.J."/>
            <person name="Waters E."/>
            <person name="Wood A."/>
            <person name="Yang L."/>
            <person name="Cove D."/>
            <person name="Cuming A."/>
            <person name="Hasebe M."/>
            <person name="Lucas S."/>
            <person name="Mishler D.B."/>
            <person name="Reski R."/>
            <person name="Grigoriev I."/>
            <person name="Quatrano R.S."/>
            <person name="Boore J.L."/>
        </authorList>
    </citation>
    <scope>NUCLEOTIDE SEQUENCE [LARGE SCALE GENOMIC DNA]</scope>
    <source>
        <strain evidence="12 13">cv. Gransden 2004</strain>
    </source>
</reference>
<gene>
    <name evidence="12" type="primary">LOC112286508</name>
    <name evidence="11" type="ORF">PHYPA_012131</name>
</gene>
<evidence type="ECO:0000313" key="11">
    <source>
        <dbReference type="EMBL" id="PNR47658.1"/>
    </source>
</evidence>
<evidence type="ECO:0000256" key="4">
    <source>
        <dbReference type="ARBA" id="ARBA00022692"/>
    </source>
</evidence>
<keyword evidence="4 8" id="KW-0812">Transmembrane</keyword>
<keyword evidence="3 9" id="KW-0813">Transport</keyword>
<sequence length="376" mass="40132">MSDAVVNGLAGAGGGIVAQILTYPLQAVNTRQQTERKAKAKYAAQDTEAALAFAKANPAQKQRGTIQELIKVIKTEGWGGLYRGLRPSLLGTACSQGVYYYFYQLLKNEAEARVARSKKLGNADAAVGMLTSLIVASLAGCANVLLTNPIWVIVTRMQTQAQAQMVSEIAASNVNARPSKYAVVPSVDSATTSTSSSSSPVGGQGTLDTVKDLYKEAGVRGFWKGVLPTLIMVCNPAIQFMLYEGMLRKLTEKRRVTSRGSKHVSASEVFLLGAIAKLGATVVTYPLLVVKSRLQAKQAIGGDKSLQYTGTLDAIGKMIRYEGFSGFYKGMSTKIVQSVVAAAILFMIKEELVKAARALVTKQIKIPKVVLLKSAA</sequence>
<dbReference type="Proteomes" id="UP000006727">
    <property type="component" value="Chromosome 9"/>
</dbReference>
<dbReference type="PANTHER" id="PTHR45683">
    <property type="entry name" value="MITOCHONDRIAL NICOTINAMIDE ADENINE DINUCLEOTIDE TRANSPORTER 1-RELATED-RELATED"/>
    <property type="match status" value="1"/>
</dbReference>
<dbReference type="EnsemblPlants" id="Pp3c9_1650V3.1">
    <property type="protein sequence ID" value="Pp3c9_1650V3.1"/>
    <property type="gene ID" value="Pp3c9_1650"/>
</dbReference>
<dbReference type="EnsemblPlants" id="Pp3c9_1650V3.2">
    <property type="protein sequence ID" value="Pp3c9_1650V3.2"/>
    <property type="gene ID" value="Pp3c9_1650"/>
</dbReference>
<evidence type="ECO:0000256" key="6">
    <source>
        <dbReference type="ARBA" id="ARBA00022989"/>
    </source>
</evidence>
<comment type="similarity">
    <text evidence="2 9">Belongs to the mitochondrial carrier (TC 2.A.29) family.</text>
</comment>
<dbReference type="OrthoDB" id="2019556at2759"/>
<evidence type="ECO:0000256" key="8">
    <source>
        <dbReference type="PROSITE-ProRule" id="PRU00282"/>
    </source>
</evidence>
<dbReference type="EMBL" id="ABEU02000009">
    <property type="protein sequence ID" value="PNR47658.1"/>
    <property type="molecule type" value="Genomic_DNA"/>
</dbReference>
<evidence type="ECO:0000256" key="7">
    <source>
        <dbReference type="ARBA" id="ARBA00023136"/>
    </source>
</evidence>
<dbReference type="RefSeq" id="XP_024384212.1">
    <property type="nucleotide sequence ID" value="XM_024528444.2"/>
</dbReference>
<feature type="repeat" description="Solcar" evidence="8">
    <location>
        <begin position="127"/>
        <end position="249"/>
    </location>
</feature>
<dbReference type="AlphaFoldDB" id="A0A2K1K1K7"/>
<reference evidence="11 13" key="2">
    <citation type="journal article" date="2018" name="Plant J.">
        <title>The Physcomitrella patens chromosome-scale assembly reveals moss genome structure and evolution.</title>
        <authorList>
            <person name="Lang D."/>
            <person name="Ullrich K.K."/>
            <person name="Murat F."/>
            <person name="Fuchs J."/>
            <person name="Jenkins J."/>
            <person name="Haas F.B."/>
            <person name="Piednoel M."/>
            <person name="Gundlach H."/>
            <person name="Van Bel M."/>
            <person name="Meyberg R."/>
            <person name="Vives C."/>
            <person name="Morata J."/>
            <person name="Symeonidi A."/>
            <person name="Hiss M."/>
            <person name="Muchero W."/>
            <person name="Kamisugi Y."/>
            <person name="Saleh O."/>
            <person name="Blanc G."/>
            <person name="Decker E.L."/>
            <person name="van Gessel N."/>
            <person name="Grimwood J."/>
            <person name="Hayes R.D."/>
            <person name="Graham S.W."/>
            <person name="Gunter L.E."/>
            <person name="McDaniel S.F."/>
            <person name="Hoernstein S.N.W."/>
            <person name="Larsson A."/>
            <person name="Li F.W."/>
            <person name="Perroud P.F."/>
            <person name="Phillips J."/>
            <person name="Ranjan P."/>
            <person name="Rokshar D.S."/>
            <person name="Rothfels C.J."/>
            <person name="Schneider L."/>
            <person name="Shu S."/>
            <person name="Stevenson D.W."/>
            <person name="Thummler F."/>
            <person name="Tillich M."/>
            <person name="Villarreal Aguilar J.C."/>
            <person name="Widiez T."/>
            <person name="Wong G.K."/>
            <person name="Wymore A."/>
            <person name="Zhang Y."/>
            <person name="Zimmer A.D."/>
            <person name="Quatrano R.S."/>
            <person name="Mayer K.F.X."/>
            <person name="Goodstein D."/>
            <person name="Casacuberta J.M."/>
            <person name="Vandepoele K."/>
            <person name="Reski R."/>
            <person name="Cuming A.C."/>
            <person name="Tuskan G.A."/>
            <person name="Maumus F."/>
            <person name="Salse J."/>
            <person name="Schmutz J."/>
            <person name="Rensing S.A."/>
        </authorList>
    </citation>
    <scope>NUCLEOTIDE SEQUENCE [LARGE SCALE GENOMIC DNA]</scope>
    <source>
        <strain evidence="12 13">cv. Gransden 2004</strain>
    </source>
</reference>
<dbReference type="PaxDb" id="3218-PP1S90_152V6.1"/>